<protein>
    <submittedName>
        <fullName evidence="2">Uncharacterized protein</fullName>
    </submittedName>
</protein>
<name>A0A1X2GKS9_9FUNG</name>
<accession>A0A1X2GKS9</accession>
<gene>
    <name evidence="2" type="ORF">DM01DRAFT_1406585</name>
</gene>
<keyword evidence="3" id="KW-1185">Reference proteome</keyword>
<reference evidence="2 3" key="1">
    <citation type="submission" date="2016-07" db="EMBL/GenBank/DDBJ databases">
        <title>Pervasive Adenine N6-methylation of Active Genes in Fungi.</title>
        <authorList>
            <consortium name="DOE Joint Genome Institute"/>
            <person name="Mondo S.J."/>
            <person name="Dannebaum R.O."/>
            <person name="Kuo R.C."/>
            <person name="Labutti K."/>
            <person name="Haridas S."/>
            <person name="Kuo A."/>
            <person name="Salamov A."/>
            <person name="Ahrendt S.R."/>
            <person name="Lipzen A."/>
            <person name="Sullivan W."/>
            <person name="Andreopoulos W.B."/>
            <person name="Clum A."/>
            <person name="Lindquist E."/>
            <person name="Daum C."/>
            <person name="Ramamoorthy G.K."/>
            <person name="Gryganskyi A."/>
            <person name="Culley D."/>
            <person name="Magnuson J.K."/>
            <person name="James T.Y."/>
            <person name="O'Malley M.A."/>
            <person name="Stajich J.E."/>
            <person name="Spatafora J.W."/>
            <person name="Visel A."/>
            <person name="Grigoriev I.V."/>
        </authorList>
    </citation>
    <scope>NUCLEOTIDE SEQUENCE [LARGE SCALE GENOMIC DNA]</scope>
    <source>
        <strain evidence="2 3">NRRL 3301</strain>
    </source>
</reference>
<sequence length="142" mass="15918">MRSVYLFTAMFCMLVMICQANIVEERRAMFELETGRRLAKRGSDPAQQDEKEAAAIIDEKKKMGSILLVPDAQGKALLRTLVETLVEVVFNFRKNNTKRLPDMMERTFKSLTEGMDTLQDQTGTNLKIDLGNILNNGGAGSD</sequence>
<keyword evidence="1" id="KW-0732">Signal</keyword>
<comment type="caution">
    <text evidence="2">The sequence shown here is derived from an EMBL/GenBank/DDBJ whole genome shotgun (WGS) entry which is preliminary data.</text>
</comment>
<feature type="signal peptide" evidence="1">
    <location>
        <begin position="1"/>
        <end position="20"/>
    </location>
</feature>
<organism evidence="2 3">
    <name type="scientific">Hesseltinella vesiculosa</name>
    <dbReference type="NCBI Taxonomy" id="101127"/>
    <lineage>
        <taxon>Eukaryota</taxon>
        <taxon>Fungi</taxon>
        <taxon>Fungi incertae sedis</taxon>
        <taxon>Mucoromycota</taxon>
        <taxon>Mucoromycotina</taxon>
        <taxon>Mucoromycetes</taxon>
        <taxon>Mucorales</taxon>
        <taxon>Cunninghamellaceae</taxon>
        <taxon>Hesseltinella</taxon>
    </lineage>
</organism>
<proteinExistence type="predicted"/>
<dbReference type="OrthoDB" id="2289747at2759"/>
<evidence type="ECO:0000313" key="3">
    <source>
        <dbReference type="Proteomes" id="UP000242146"/>
    </source>
</evidence>
<evidence type="ECO:0000256" key="1">
    <source>
        <dbReference type="SAM" id="SignalP"/>
    </source>
</evidence>
<dbReference type="EMBL" id="MCGT01000010">
    <property type="protein sequence ID" value="ORX56253.1"/>
    <property type="molecule type" value="Genomic_DNA"/>
</dbReference>
<dbReference type="AlphaFoldDB" id="A0A1X2GKS9"/>
<dbReference type="Proteomes" id="UP000242146">
    <property type="component" value="Unassembled WGS sequence"/>
</dbReference>
<feature type="chain" id="PRO_5012213981" evidence="1">
    <location>
        <begin position="21"/>
        <end position="142"/>
    </location>
</feature>
<evidence type="ECO:0000313" key="2">
    <source>
        <dbReference type="EMBL" id="ORX56253.1"/>
    </source>
</evidence>